<dbReference type="InterPro" id="IPR031165">
    <property type="entry name" value="GNAT_YJDJ"/>
</dbReference>
<dbReference type="Gene3D" id="3.40.630.30">
    <property type="match status" value="1"/>
</dbReference>
<dbReference type="Proteomes" id="UP000633814">
    <property type="component" value="Unassembled WGS sequence"/>
</dbReference>
<keyword evidence="3" id="KW-1185">Reference proteome</keyword>
<evidence type="ECO:0000313" key="2">
    <source>
        <dbReference type="EMBL" id="MCB5226422.1"/>
    </source>
</evidence>
<dbReference type="RefSeq" id="WP_226750515.1">
    <property type="nucleotide sequence ID" value="NZ_JAEINI020000003.1"/>
</dbReference>
<organism evidence="2 3">
    <name type="scientific">Alishewanella maricola</name>
    <dbReference type="NCBI Taxonomy" id="2795740"/>
    <lineage>
        <taxon>Bacteria</taxon>
        <taxon>Pseudomonadati</taxon>
        <taxon>Pseudomonadota</taxon>
        <taxon>Gammaproteobacteria</taxon>
        <taxon>Alteromonadales</taxon>
        <taxon>Alteromonadaceae</taxon>
        <taxon>Alishewanella</taxon>
    </lineage>
</organism>
<proteinExistence type="predicted"/>
<protein>
    <submittedName>
        <fullName evidence="2">N-acetyltransferase</fullName>
    </submittedName>
</protein>
<feature type="domain" description="N-acetyltransferase" evidence="1">
    <location>
        <begin position="7"/>
        <end position="81"/>
    </location>
</feature>
<dbReference type="EMBL" id="JAEINI020000003">
    <property type="protein sequence ID" value="MCB5226422.1"/>
    <property type="molecule type" value="Genomic_DNA"/>
</dbReference>
<dbReference type="PANTHER" id="PTHR31435">
    <property type="entry name" value="PROTEIN NATD1"/>
    <property type="match status" value="1"/>
</dbReference>
<dbReference type="SUPFAM" id="SSF55729">
    <property type="entry name" value="Acyl-CoA N-acyltransferases (Nat)"/>
    <property type="match status" value="1"/>
</dbReference>
<dbReference type="CDD" id="cd04301">
    <property type="entry name" value="NAT_SF"/>
    <property type="match status" value="1"/>
</dbReference>
<comment type="caution">
    <text evidence="2">The sequence shown here is derived from an EMBL/GenBank/DDBJ whole genome shotgun (WGS) entry which is preliminary data.</text>
</comment>
<evidence type="ECO:0000313" key="3">
    <source>
        <dbReference type="Proteomes" id="UP000633814"/>
    </source>
</evidence>
<dbReference type="InterPro" id="IPR045057">
    <property type="entry name" value="Gcn5-rel_NAT"/>
</dbReference>
<dbReference type="PROSITE" id="PS51729">
    <property type="entry name" value="GNAT_YJDJ"/>
    <property type="match status" value="1"/>
</dbReference>
<gene>
    <name evidence="2" type="ORF">JAO78_006300</name>
</gene>
<dbReference type="Pfam" id="PF14542">
    <property type="entry name" value="Acetyltransf_CG"/>
    <property type="match status" value="1"/>
</dbReference>
<dbReference type="InterPro" id="IPR016181">
    <property type="entry name" value="Acyl_CoA_acyltransferase"/>
</dbReference>
<reference evidence="2 3" key="1">
    <citation type="submission" date="2021-10" db="EMBL/GenBank/DDBJ databases">
        <title>Alishewanella koreense sp. nov. isolated from seawater of southwestern coast in South Korea and the proposal for the reclassification of Rheinheimera perlucida and Rheinheimera tuosuensis as Arsukibacterium perlucida and Arsukibacterium tuosuensis.</title>
        <authorList>
            <person name="Kim K.H."/>
            <person name="Ruan W."/>
            <person name="Kim K.R."/>
            <person name="Baek J.H."/>
            <person name="Jeon C.O."/>
        </authorList>
    </citation>
    <scope>NUCLEOTIDE SEQUENCE [LARGE SCALE GENOMIC DNA]</scope>
    <source>
        <strain evidence="2 3">16-MA</strain>
    </source>
</reference>
<name>A0ABS8C270_9ALTE</name>
<sequence>MTEPLIKHLASEQRFTLTLADASAQLDYHVNGKVINFHHTFVPPAFRGKGLAEKLVRHALQWAQTEGYDIQASCSYVQRFL</sequence>
<evidence type="ECO:0000259" key="1">
    <source>
        <dbReference type="PROSITE" id="PS51729"/>
    </source>
</evidence>
<dbReference type="PANTHER" id="PTHR31435:SF9">
    <property type="entry name" value="PROTEIN NATD1"/>
    <property type="match status" value="1"/>
</dbReference>
<accession>A0ABS8C270</accession>